<evidence type="ECO:0000313" key="3">
    <source>
        <dbReference type="Proteomes" id="UP001201262"/>
    </source>
</evidence>
<accession>A0AAD4KEN3</accession>
<sequence length="202" mass="21742">MDMPDNHPVESQSQLQAASKPDTTTCPPNPLAPASTISSSNTSSTASSTHRQHKRFLSFGSLETSSAKFINTIRSHSPLPRPSTPAGAKERRRQSPPAPPRRSPTPMSSSTSTSPVQTSSPSELSPTSSVFPTRPALSHHSRVPSDGSVGSSARTRSDGYKRYSGTLNHYGRHSNDWLFGGFSVRDTVRDGIEKLKGSLDRD</sequence>
<feature type="compositionally biased region" description="Low complexity" evidence="1">
    <location>
        <begin position="104"/>
        <end position="129"/>
    </location>
</feature>
<feature type="region of interest" description="Disordered" evidence="1">
    <location>
        <begin position="1"/>
        <end position="176"/>
    </location>
</feature>
<feature type="compositionally biased region" description="Polar residues" evidence="1">
    <location>
        <begin position="61"/>
        <end position="75"/>
    </location>
</feature>
<evidence type="ECO:0000256" key="1">
    <source>
        <dbReference type="SAM" id="MobiDB-lite"/>
    </source>
</evidence>
<keyword evidence="3" id="KW-1185">Reference proteome</keyword>
<evidence type="ECO:0000313" key="2">
    <source>
        <dbReference type="EMBL" id="KAH8690135.1"/>
    </source>
</evidence>
<name>A0AAD4KEN3_9EURO</name>
<gene>
    <name evidence="2" type="ORF">BGW36DRAFT_390267</name>
</gene>
<comment type="caution">
    <text evidence="2">The sequence shown here is derived from an EMBL/GenBank/DDBJ whole genome shotgun (WGS) entry which is preliminary data.</text>
</comment>
<dbReference type="EMBL" id="JAJTJA010000014">
    <property type="protein sequence ID" value="KAH8690135.1"/>
    <property type="molecule type" value="Genomic_DNA"/>
</dbReference>
<dbReference type="GeneID" id="70247743"/>
<dbReference type="AlphaFoldDB" id="A0AAD4KEN3"/>
<protein>
    <submittedName>
        <fullName evidence="2">Uncharacterized protein</fullName>
    </submittedName>
</protein>
<organism evidence="2 3">
    <name type="scientific">Talaromyces proteolyticus</name>
    <dbReference type="NCBI Taxonomy" id="1131652"/>
    <lineage>
        <taxon>Eukaryota</taxon>
        <taxon>Fungi</taxon>
        <taxon>Dikarya</taxon>
        <taxon>Ascomycota</taxon>
        <taxon>Pezizomycotina</taxon>
        <taxon>Eurotiomycetes</taxon>
        <taxon>Eurotiomycetidae</taxon>
        <taxon>Eurotiales</taxon>
        <taxon>Trichocomaceae</taxon>
        <taxon>Talaromyces</taxon>
        <taxon>Talaromyces sect. Bacilispori</taxon>
    </lineage>
</organism>
<dbReference type="Proteomes" id="UP001201262">
    <property type="component" value="Unassembled WGS sequence"/>
</dbReference>
<feature type="compositionally biased region" description="Polar residues" evidence="1">
    <location>
        <begin position="9"/>
        <end position="26"/>
    </location>
</feature>
<dbReference type="RefSeq" id="XP_046066418.1">
    <property type="nucleotide sequence ID" value="XM_046217456.1"/>
</dbReference>
<feature type="compositionally biased region" description="Low complexity" evidence="1">
    <location>
        <begin position="35"/>
        <end position="49"/>
    </location>
</feature>
<proteinExistence type="predicted"/>
<reference evidence="2" key="1">
    <citation type="submission" date="2021-12" db="EMBL/GenBank/DDBJ databases">
        <title>Convergent genome expansion in fungi linked to evolution of root-endophyte symbiosis.</title>
        <authorList>
            <consortium name="DOE Joint Genome Institute"/>
            <person name="Ke Y.-H."/>
            <person name="Bonito G."/>
            <person name="Liao H.-L."/>
            <person name="Looney B."/>
            <person name="Rojas-Flechas A."/>
            <person name="Nash J."/>
            <person name="Hameed K."/>
            <person name="Schadt C."/>
            <person name="Martin F."/>
            <person name="Crous P.W."/>
            <person name="Miettinen O."/>
            <person name="Magnuson J.K."/>
            <person name="Labbe J."/>
            <person name="Jacobson D."/>
            <person name="Doktycz M.J."/>
            <person name="Veneault-Fourrey C."/>
            <person name="Kuo A."/>
            <person name="Mondo S."/>
            <person name="Calhoun S."/>
            <person name="Riley R."/>
            <person name="Ohm R."/>
            <person name="LaButti K."/>
            <person name="Andreopoulos B."/>
            <person name="Pangilinan J."/>
            <person name="Nolan M."/>
            <person name="Tritt A."/>
            <person name="Clum A."/>
            <person name="Lipzen A."/>
            <person name="Daum C."/>
            <person name="Barry K."/>
            <person name="Grigoriev I.V."/>
            <person name="Vilgalys R."/>
        </authorList>
    </citation>
    <scope>NUCLEOTIDE SEQUENCE</scope>
    <source>
        <strain evidence="2">PMI_201</strain>
    </source>
</reference>